<comment type="caution">
    <text evidence="2">The sequence shown here is derived from an EMBL/GenBank/DDBJ whole genome shotgun (WGS) entry which is preliminary data.</text>
</comment>
<dbReference type="SUPFAM" id="SSF48452">
    <property type="entry name" value="TPR-like"/>
    <property type="match status" value="1"/>
</dbReference>
<dbReference type="Pfam" id="PF14559">
    <property type="entry name" value="TPR_19"/>
    <property type="match status" value="1"/>
</dbReference>
<reference evidence="2 3" key="1">
    <citation type="submission" date="2021-03" db="EMBL/GenBank/DDBJ databases">
        <title>Genomic Encyclopedia of Type Strains, Phase III (KMG-III): the genomes of soil and plant-associated and newly described type strains.</title>
        <authorList>
            <person name="Whitman W."/>
        </authorList>
    </citation>
    <scope>NUCLEOTIDE SEQUENCE [LARGE SCALE GENOMIC DNA]</scope>
    <source>
        <strain evidence="2 3">IMMIB AFH-6</strain>
    </source>
</reference>
<dbReference type="PROSITE" id="PS50005">
    <property type="entry name" value="TPR"/>
    <property type="match status" value="1"/>
</dbReference>
<dbReference type="PANTHER" id="PTHR44366:SF1">
    <property type="entry name" value="UDP-N-ACETYLGLUCOSAMINE--PEPTIDE N-ACETYLGLUCOSAMINYLTRANSFERASE 110 KDA SUBUNIT"/>
    <property type="match status" value="1"/>
</dbReference>
<protein>
    <submittedName>
        <fullName evidence="2">Tetratricopeptide (TPR) repeat protein</fullName>
    </submittedName>
</protein>
<proteinExistence type="predicted"/>
<gene>
    <name evidence="2" type="ORF">J2851_001398</name>
</gene>
<dbReference type="PROSITE" id="PS50293">
    <property type="entry name" value="TPR_REGION"/>
    <property type="match status" value="1"/>
</dbReference>
<evidence type="ECO:0000313" key="3">
    <source>
        <dbReference type="Proteomes" id="UP000781958"/>
    </source>
</evidence>
<dbReference type="Pfam" id="PF13432">
    <property type="entry name" value="TPR_16"/>
    <property type="match status" value="1"/>
</dbReference>
<sequence length="604" mass="65053">MVTVRDALAAAVGHHQAGRLDEARPLYLSILQAIPGHPDALHLLGVLESQRGLPRRAVLLLRRAVALRPDDGDVAGNLGLALRAVGDSAGAVRALGRALALDPGQVQAAYNLGNLLLADGDAAGAVGRYRQALARHARFPEAWNNLGTALLALGRAGEAAQAFAEALALRPEDVEARINRANALATLGRPDAAARLRRQAAALAPAQADALHNAAVSALAEAGLDRTVTHHSRLDDARIARAVRTLGHALAADPRHAAAGDALVGAALALLQAGRADDALLERAARAALAALRRNPRDSRAAALVAYRLHRRGRLDLAARFMARFSRRFTPAELAEDFELRLWSMVRAERGFLDGIPPADEQLSAFAPLEVLFDAPAGPGEGDRPILALSCDDGYYRRFAGALLESAAVPHGPAVHVHVINPSPETEADLAAWRARLPLGASRERVDFTGWDDHRRITYYACIRFLRWHQLLGRLGRPLAHVDADCTLTECTLTECTGAGGLGALEEAMAGFDVGLLRDGRGRGPTRDITVCFAWFQPTPHGRAYLERTAAYIAWFLRRGRGYWMLDQAAPACVLDALERRGEGPRVRAFDVLDFPWVRFIGEK</sequence>
<dbReference type="SMART" id="SM00028">
    <property type="entry name" value="TPR"/>
    <property type="match status" value="6"/>
</dbReference>
<dbReference type="Gene3D" id="1.25.40.10">
    <property type="entry name" value="Tetratricopeptide repeat domain"/>
    <property type="match status" value="2"/>
</dbReference>
<name>A0ABS4SHI2_9PROT</name>
<dbReference type="RefSeq" id="WP_209765205.1">
    <property type="nucleotide sequence ID" value="NZ_JAGINP010000004.1"/>
</dbReference>
<organism evidence="2 3">
    <name type="scientific">Azospirillum rugosum</name>
    <dbReference type="NCBI Taxonomy" id="416170"/>
    <lineage>
        <taxon>Bacteria</taxon>
        <taxon>Pseudomonadati</taxon>
        <taxon>Pseudomonadota</taxon>
        <taxon>Alphaproteobacteria</taxon>
        <taxon>Rhodospirillales</taxon>
        <taxon>Azospirillaceae</taxon>
        <taxon>Azospirillum</taxon>
    </lineage>
</organism>
<dbReference type="InterPro" id="IPR011990">
    <property type="entry name" value="TPR-like_helical_dom_sf"/>
</dbReference>
<keyword evidence="3" id="KW-1185">Reference proteome</keyword>
<feature type="repeat" description="TPR" evidence="1">
    <location>
        <begin position="140"/>
        <end position="173"/>
    </location>
</feature>
<dbReference type="InterPro" id="IPR037919">
    <property type="entry name" value="OGT"/>
</dbReference>
<dbReference type="InterPro" id="IPR019734">
    <property type="entry name" value="TPR_rpt"/>
</dbReference>
<dbReference type="Proteomes" id="UP000781958">
    <property type="component" value="Unassembled WGS sequence"/>
</dbReference>
<dbReference type="EMBL" id="JAGINP010000004">
    <property type="protein sequence ID" value="MBP2291649.1"/>
    <property type="molecule type" value="Genomic_DNA"/>
</dbReference>
<dbReference type="PANTHER" id="PTHR44366">
    <property type="entry name" value="UDP-N-ACETYLGLUCOSAMINE--PEPTIDE N-ACETYLGLUCOSAMINYLTRANSFERASE 110 KDA SUBUNIT"/>
    <property type="match status" value="1"/>
</dbReference>
<keyword evidence="1" id="KW-0802">TPR repeat</keyword>
<accession>A0ABS4SHI2</accession>
<evidence type="ECO:0000256" key="1">
    <source>
        <dbReference type="PROSITE-ProRule" id="PRU00339"/>
    </source>
</evidence>
<evidence type="ECO:0000313" key="2">
    <source>
        <dbReference type="EMBL" id="MBP2291649.1"/>
    </source>
</evidence>